<evidence type="ECO:0000256" key="5">
    <source>
        <dbReference type="ARBA" id="ARBA00023136"/>
    </source>
</evidence>
<dbReference type="EMBL" id="FXZK01000001">
    <property type="protein sequence ID" value="SMY06573.1"/>
    <property type="molecule type" value="Genomic_DNA"/>
</dbReference>
<evidence type="ECO:0000256" key="6">
    <source>
        <dbReference type="RuleBase" id="RU363076"/>
    </source>
</evidence>
<proteinExistence type="inferred from homology"/>
<dbReference type="CDD" id="cd06662">
    <property type="entry name" value="SURF1"/>
    <property type="match status" value="1"/>
</dbReference>
<comment type="subcellular location">
    <subcellularLocation>
        <location evidence="6">Cell membrane</location>
        <topology evidence="6">Multi-pass membrane protein</topology>
    </subcellularLocation>
    <subcellularLocation>
        <location evidence="1">Membrane</location>
    </subcellularLocation>
</comment>
<evidence type="ECO:0000256" key="3">
    <source>
        <dbReference type="ARBA" id="ARBA00022692"/>
    </source>
</evidence>
<accession>A0A238LAI5</accession>
<gene>
    <name evidence="7" type="ORF">LOM8899_00700</name>
</gene>
<evidence type="ECO:0000256" key="4">
    <source>
        <dbReference type="ARBA" id="ARBA00022989"/>
    </source>
</evidence>
<dbReference type="AlphaFoldDB" id="A0A238LAI5"/>
<dbReference type="RefSeq" id="WP_093990734.1">
    <property type="nucleotide sequence ID" value="NZ_FXZK01000001.1"/>
</dbReference>
<reference evidence="7 8" key="1">
    <citation type="submission" date="2017-05" db="EMBL/GenBank/DDBJ databases">
        <authorList>
            <person name="Song R."/>
            <person name="Chenine A.L."/>
            <person name="Ruprecht R.M."/>
        </authorList>
    </citation>
    <scope>NUCLEOTIDE SEQUENCE [LARGE SCALE GENOMIC DNA]</scope>
    <source>
        <strain evidence="7 8">CECT 8899</strain>
    </source>
</reference>
<comment type="similarity">
    <text evidence="2 6">Belongs to the SURF1 family.</text>
</comment>
<evidence type="ECO:0000313" key="7">
    <source>
        <dbReference type="EMBL" id="SMY06573.1"/>
    </source>
</evidence>
<keyword evidence="4 6" id="KW-1133">Transmembrane helix</keyword>
<dbReference type="OrthoDB" id="6079986at2"/>
<dbReference type="GO" id="GO:0005886">
    <property type="term" value="C:plasma membrane"/>
    <property type="evidence" value="ECO:0007669"/>
    <property type="project" value="UniProtKB-SubCell"/>
</dbReference>
<dbReference type="PANTHER" id="PTHR23427">
    <property type="entry name" value="SURFEIT LOCUS PROTEIN"/>
    <property type="match status" value="1"/>
</dbReference>
<dbReference type="PROSITE" id="PS50895">
    <property type="entry name" value="SURF1"/>
    <property type="match status" value="1"/>
</dbReference>
<keyword evidence="6" id="KW-1003">Cell membrane</keyword>
<keyword evidence="5 6" id="KW-0472">Membrane</keyword>
<dbReference type="PANTHER" id="PTHR23427:SF2">
    <property type="entry name" value="SURFEIT LOCUS PROTEIN 1"/>
    <property type="match status" value="1"/>
</dbReference>
<keyword evidence="3 6" id="KW-0812">Transmembrane</keyword>
<dbReference type="Pfam" id="PF02104">
    <property type="entry name" value="SURF1"/>
    <property type="match status" value="1"/>
</dbReference>
<keyword evidence="8" id="KW-1185">Reference proteome</keyword>
<name>A0A238LAI5_9RHOB</name>
<evidence type="ECO:0000256" key="1">
    <source>
        <dbReference type="ARBA" id="ARBA00004370"/>
    </source>
</evidence>
<dbReference type="InterPro" id="IPR002994">
    <property type="entry name" value="Surf1/Shy1"/>
</dbReference>
<organism evidence="7 8">
    <name type="scientific">Flavimaricola marinus</name>
    <dbReference type="NCBI Taxonomy" id="1819565"/>
    <lineage>
        <taxon>Bacteria</taxon>
        <taxon>Pseudomonadati</taxon>
        <taxon>Pseudomonadota</taxon>
        <taxon>Alphaproteobacteria</taxon>
        <taxon>Rhodobacterales</taxon>
        <taxon>Paracoccaceae</taxon>
        <taxon>Flavimaricola</taxon>
    </lineage>
</organism>
<evidence type="ECO:0000313" key="8">
    <source>
        <dbReference type="Proteomes" id="UP000201613"/>
    </source>
</evidence>
<feature type="transmembrane region" description="Helical" evidence="6">
    <location>
        <begin position="197"/>
        <end position="216"/>
    </location>
</feature>
<comment type="caution">
    <text evidence="6">Lacks conserved residue(s) required for the propagation of feature annotation.</text>
</comment>
<dbReference type="Proteomes" id="UP000201613">
    <property type="component" value="Unassembled WGS sequence"/>
</dbReference>
<evidence type="ECO:0000256" key="2">
    <source>
        <dbReference type="ARBA" id="ARBA00007165"/>
    </source>
</evidence>
<protein>
    <recommendedName>
        <fullName evidence="6">SURF1-like protein</fullName>
    </recommendedName>
</protein>
<dbReference type="InterPro" id="IPR045214">
    <property type="entry name" value="Surf1/Surf4"/>
</dbReference>
<sequence length="225" mass="24750">MRRLIFPILLGLGGVAILISLGVWQVQRLAWKEAVLAQIEARITAPPVAVPSDPTEAEDEYLPVSVTGDLLDGEIRVLVSVKDEGAGYRVISPVLTDDGRRLLVDRGYIPLEDETAERPVGPIEVVGNLLWPDEVDNWTPEPDVARGIWFARDLPAMATALGTEPILVVAREVADPSAVTPLPIDTSAIPNDHLNYAITWFLLALVWAAMSGYLVYRTLRRKERV</sequence>